<keyword evidence="3" id="KW-0371">Homeobox</keyword>
<dbReference type="GO" id="GO:0003677">
    <property type="term" value="F:DNA binding"/>
    <property type="evidence" value="ECO:0007669"/>
    <property type="project" value="UniProtKB-KW"/>
</dbReference>
<dbReference type="PROSITE" id="PS50848">
    <property type="entry name" value="START"/>
    <property type="match status" value="1"/>
</dbReference>
<dbReference type="InterPro" id="IPR002913">
    <property type="entry name" value="START_lipid-bd_dom"/>
</dbReference>
<dbReference type="Proteomes" id="UP000287651">
    <property type="component" value="Unassembled WGS sequence"/>
</dbReference>
<evidence type="ECO:0000256" key="3">
    <source>
        <dbReference type="ARBA" id="ARBA00023155"/>
    </source>
</evidence>
<dbReference type="InterPro" id="IPR057993">
    <property type="entry name" value="HD-Zip_IV_C"/>
</dbReference>
<dbReference type="SUPFAM" id="SSF55961">
    <property type="entry name" value="Bet v1-like"/>
    <property type="match status" value="1"/>
</dbReference>
<feature type="domain" description="START" evidence="6">
    <location>
        <begin position="15"/>
        <end position="123"/>
    </location>
</feature>
<dbReference type="InterPro" id="IPR042160">
    <property type="entry name" value="HD-Zip_IV"/>
</dbReference>
<keyword evidence="2" id="KW-0238">DNA-binding</keyword>
<evidence type="ECO:0000256" key="1">
    <source>
        <dbReference type="ARBA" id="ARBA00023015"/>
    </source>
</evidence>
<sequence>MLGAGDLLGSMFGHREIEKPIVIELAVVAMEELTRMAQLSEPLWTMKHGDSFEILSEDEYVRNFPRGIGPKPLGMKSEATRQTAAVIMNRVNLVEMLMDVNQWSNVFSGIVSKAITLEVLSTGVAGNYDGALQLRNANKWRCFRGVAVITTAEGRKCMLRLAERMVMSFCGGVSASTAHQWTTVSGNGAEDVRVMTRKSVGDPGRPPGIVLNAAKSFWLPVPPKRVFDFLRDERSRNEVTQILSLHNLSRFLTSQFWCINSGISFQMVVAFKKWLTSPMAETTATVSLFSESIQSNMLILQESCTDPVVSYVIYAPVDVVAMNVVLNGGDPDYVALLPSGFAILPDGASAAQGSLVTVAFEILVDSVPTAKISLGSVATVNSLIACTVERIQAALVGENVP</sequence>
<organism evidence="7 8">
    <name type="scientific">Ensete ventricosum</name>
    <name type="common">Abyssinian banana</name>
    <name type="synonym">Musa ensete</name>
    <dbReference type="NCBI Taxonomy" id="4639"/>
    <lineage>
        <taxon>Eukaryota</taxon>
        <taxon>Viridiplantae</taxon>
        <taxon>Streptophyta</taxon>
        <taxon>Embryophyta</taxon>
        <taxon>Tracheophyta</taxon>
        <taxon>Spermatophyta</taxon>
        <taxon>Magnoliopsida</taxon>
        <taxon>Liliopsida</taxon>
        <taxon>Zingiberales</taxon>
        <taxon>Musaceae</taxon>
        <taxon>Ensete</taxon>
    </lineage>
</organism>
<comment type="caution">
    <text evidence="7">The sequence shown here is derived from an EMBL/GenBank/DDBJ whole genome shotgun (WGS) entry which is preliminary data.</text>
</comment>
<reference evidence="7 8" key="1">
    <citation type="journal article" date="2014" name="Agronomy (Basel)">
        <title>A Draft Genome Sequence for Ensete ventricosum, the Drought-Tolerant Tree Against Hunger.</title>
        <authorList>
            <person name="Harrison J."/>
            <person name="Moore K.A."/>
            <person name="Paszkiewicz K."/>
            <person name="Jones T."/>
            <person name="Grant M."/>
            <person name="Ambacheew D."/>
            <person name="Muzemil S."/>
            <person name="Studholme D.J."/>
        </authorList>
    </citation>
    <scope>NUCLEOTIDE SEQUENCE [LARGE SCALE GENOMIC DNA]</scope>
</reference>
<evidence type="ECO:0000313" key="7">
    <source>
        <dbReference type="EMBL" id="RRT42424.1"/>
    </source>
</evidence>
<name>A0A426XSK6_ENSVE</name>
<dbReference type="AlphaFoldDB" id="A0A426XSK6"/>
<protein>
    <recommendedName>
        <fullName evidence="6">START domain-containing protein</fullName>
    </recommendedName>
</protein>
<accession>A0A426XSK6</accession>
<dbReference type="EMBL" id="AMZH03017853">
    <property type="protein sequence ID" value="RRT42424.1"/>
    <property type="molecule type" value="Genomic_DNA"/>
</dbReference>
<evidence type="ECO:0000259" key="6">
    <source>
        <dbReference type="PROSITE" id="PS50848"/>
    </source>
</evidence>
<dbReference type="Pfam" id="PF25797">
    <property type="entry name" value="PDF2_C"/>
    <property type="match status" value="2"/>
</dbReference>
<dbReference type="Pfam" id="PF01852">
    <property type="entry name" value="START"/>
    <property type="match status" value="1"/>
</dbReference>
<keyword evidence="4" id="KW-0804">Transcription</keyword>
<evidence type="ECO:0000256" key="2">
    <source>
        <dbReference type="ARBA" id="ARBA00023125"/>
    </source>
</evidence>
<evidence type="ECO:0000256" key="5">
    <source>
        <dbReference type="ARBA" id="ARBA00023242"/>
    </source>
</evidence>
<dbReference type="PANTHER" id="PTHR45654">
    <property type="entry name" value="HOMEOBOX-LEUCINE ZIPPER PROTEIN MERISTEM L1"/>
    <property type="match status" value="1"/>
</dbReference>
<evidence type="ECO:0000256" key="4">
    <source>
        <dbReference type="ARBA" id="ARBA00023163"/>
    </source>
</evidence>
<keyword evidence="5" id="KW-0539">Nucleus</keyword>
<proteinExistence type="predicted"/>
<evidence type="ECO:0000313" key="8">
    <source>
        <dbReference type="Proteomes" id="UP000287651"/>
    </source>
</evidence>
<gene>
    <name evidence="7" type="ORF">B296_00031041</name>
</gene>
<dbReference type="PANTHER" id="PTHR45654:SF77">
    <property type="entry name" value="HOMEOBOX-LEUCINE ZIPPER PROTEIN MERISTEM L1"/>
    <property type="match status" value="1"/>
</dbReference>
<dbReference type="GO" id="GO:0008289">
    <property type="term" value="F:lipid binding"/>
    <property type="evidence" value="ECO:0007669"/>
    <property type="project" value="InterPro"/>
</dbReference>
<keyword evidence="1" id="KW-0805">Transcription regulation</keyword>